<dbReference type="InterPro" id="IPR048994">
    <property type="entry name" value="PH-GRAM_MTMR6-9"/>
</dbReference>
<dbReference type="PROSITE" id="PS51339">
    <property type="entry name" value="PPASE_MYOTUBULARIN"/>
    <property type="match status" value="1"/>
</dbReference>
<evidence type="ECO:0000256" key="1">
    <source>
        <dbReference type="ARBA" id="ARBA00007471"/>
    </source>
</evidence>
<accession>A0A183AHX9</accession>
<dbReference type="Gene3D" id="3.90.190.10">
    <property type="entry name" value="Protein tyrosine phosphatase superfamily"/>
    <property type="match status" value="1"/>
</dbReference>
<reference evidence="7" key="1">
    <citation type="submission" date="2016-06" db="UniProtKB">
        <authorList>
            <consortium name="WormBaseParasite"/>
        </authorList>
    </citation>
    <scope>IDENTIFICATION</scope>
</reference>
<dbReference type="Pfam" id="PF06602">
    <property type="entry name" value="Myotub-related"/>
    <property type="match status" value="1"/>
</dbReference>
<dbReference type="GO" id="GO:0005737">
    <property type="term" value="C:cytoplasm"/>
    <property type="evidence" value="ECO:0007669"/>
    <property type="project" value="TreeGrafter"/>
</dbReference>
<name>A0A183AHX9_9TREM</name>
<dbReference type="InterPro" id="IPR029021">
    <property type="entry name" value="Prot-tyrosine_phosphatase-like"/>
</dbReference>
<dbReference type="Pfam" id="PF21098">
    <property type="entry name" value="PH-GRAM_MTMR6-like"/>
    <property type="match status" value="1"/>
</dbReference>
<dbReference type="Proteomes" id="UP000272942">
    <property type="component" value="Unassembled WGS sequence"/>
</dbReference>
<sequence length="499" mass="55951">MHRAIRYSRCLASSRLGSERLHIEGCGSELTAVAFYFLTRPDCLKRYLNNQLISSVERLPLTTGGAPIVIRGKNFRVIRLIIPRERDCHNVYTTIKRLMTSKSNLQGSRAVCENHLLLMASGQLIGSYVCDTYPTLLCVPSTASKGMLKASARFRSRGRFPVLTYLHSNGKSALCRSSQPLAGFSSKSMEDQFLLEAIRQANPSCTVLYVVDTRPALNALTNKAQGKGYEDTTVYRNIAIQFFDIENIHVVRNSQEKLLKVCQEPAIPLEQYHQGLEKSGWFRHLRIILEAAFFVANRLNEGNSVLVHCSDGWDRTAQVCSLAQIVLDPYYRTIIGLEKEWIFFGHKFTERCGLISVSDQREASPIFCQFLDCVHHLIELCPTKFEYNSSLLSLLHDEAYGALYGTFVGCSEKERQDLGVSDLTYSVWPLIDHRGNEFMNPYYEHADHLAHALGGSIAADNLLLDGVANGIELTVTTGGNSRHAVDMLPSFVLAPQLFK</sequence>
<gene>
    <name evidence="5" type="ORF">ECPE_LOCUS6564</name>
</gene>
<comment type="similarity">
    <text evidence="1">Belongs to the protein-tyrosine phosphatase family. Non-receptor class myotubularin subfamily.</text>
</comment>
<dbReference type="PROSITE" id="PS00383">
    <property type="entry name" value="TYR_PHOSPHATASE_1"/>
    <property type="match status" value="1"/>
</dbReference>
<dbReference type="InterPro" id="IPR016130">
    <property type="entry name" value="Tyr_Pase_AS"/>
</dbReference>
<evidence type="ECO:0000259" key="4">
    <source>
        <dbReference type="PROSITE" id="PS51339"/>
    </source>
</evidence>
<proteinExistence type="inferred from homology"/>
<dbReference type="GO" id="GO:0106018">
    <property type="term" value="F:phosphatidylinositol-3,5-bisphosphate phosphatase activity"/>
    <property type="evidence" value="ECO:0007669"/>
    <property type="project" value="TreeGrafter"/>
</dbReference>
<dbReference type="Gene3D" id="2.30.29.30">
    <property type="entry name" value="Pleckstrin-homology domain (PH domain)/Phosphotyrosine-binding domain (PTB)"/>
    <property type="match status" value="1"/>
</dbReference>
<organism evidence="7">
    <name type="scientific">Echinostoma caproni</name>
    <dbReference type="NCBI Taxonomy" id="27848"/>
    <lineage>
        <taxon>Eukaryota</taxon>
        <taxon>Metazoa</taxon>
        <taxon>Spiralia</taxon>
        <taxon>Lophotrochozoa</taxon>
        <taxon>Platyhelminthes</taxon>
        <taxon>Trematoda</taxon>
        <taxon>Digenea</taxon>
        <taxon>Plagiorchiida</taxon>
        <taxon>Echinostomata</taxon>
        <taxon>Echinostomatoidea</taxon>
        <taxon>Echinostomatidae</taxon>
        <taxon>Echinostoma</taxon>
    </lineage>
</organism>
<feature type="active site" description="Phosphocysteine intermediate" evidence="2">
    <location>
        <position position="309"/>
    </location>
</feature>
<dbReference type="PANTHER" id="PTHR10807">
    <property type="entry name" value="MYOTUBULARIN-RELATED"/>
    <property type="match status" value="1"/>
</dbReference>
<dbReference type="InterPro" id="IPR011993">
    <property type="entry name" value="PH-like_dom_sf"/>
</dbReference>
<reference evidence="5 6" key="2">
    <citation type="submission" date="2018-11" db="EMBL/GenBank/DDBJ databases">
        <authorList>
            <consortium name="Pathogen Informatics"/>
        </authorList>
    </citation>
    <scope>NUCLEOTIDE SEQUENCE [LARGE SCALE GENOMIC DNA]</scope>
    <source>
        <strain evidence="5 6">Egypt</strain>
    </source>
</reference>
<dbReference type="InterPro" id="IPR010569">
    <property type="entry name" value="Myotubularin-like_Pase_dom"/>
</dbReference>
<dbReference type="AlphaFoldDB" id="A0A183AHX9"/>
<keyword evidence="6" id="KW-1185">Reference proteome</keyword>
<evidence type="ECO:0000313" key="7">
    <source>
        <dbReference type="WBParaSite" id="ECPE_0000657701-mRNA-1"/>
    </source>
</evidence>
<protein>
    <submittedName>
        <fullName evidence="7">Myotubularin phosphatase domain-containing protein</fullName>
    </submittedName>
</protein>
<dbReference type="OrthoDB" id="271628at2759"/>
<dbReference type="GO" id="GO:0046856">
    <property type="term" value="P:phosphatidylinositol dephosphorylation"/>
    <property type="evidence" value="ECO:0007669"/>
    <property type="project" value="TreeGrafter"/>
</dbReference>
<evidence type="ECO:0000313" key="5">
    <source>
        <dbReference type="EMBL" id="VDP78691.1"/>
    </source>
</evidence>
<evidence type="ECO:0000313" key="6">
    <source>
        <dbReference type="Proteomes" id="UP000272942"/>
    </source>
</evidence>
<dbReference type="WBParaSite" id="ECPE_0000657701-mRNA-1">
    <property type="protein sequence ID" value="ECPE_0000657701-mRNA-1"/>
    <property type="gene ID" value="ECPE_0000657701"/>
</dbReference>
<feature type="binding site" evidence="3">
    <location>
        <begin position="309"/>
        <end position="315"/>
    </location>
    <ligand>
        <name>substrate</name>
    </ligand>
</feature>
<evidence type="ECO:0000256" key="2">
    <source>
        <dbReference type="PIRSR" id="PIRSR630564-1"/>
    </source>
</evidence>
<dbReference type="PANTHER" id="PTHR10807:SF8">
    <property type="entry name" value="PHOSPHATIDYLINOSITOL-3-PHOSPHATE PHOSPHATASE"/>
    <property type="match status" value="1"/>
</dbReference>
<dbReference type="SUPFAM" id="SSF52799">
    <property type="entry name" value="(Phosphotyrosine protein) phosphatases II"/>
    <property type="match status" value="1"/>
</dbReference>
<feature type="binding site" evidence="3">
    <location>
        <begin position="247"/>
        <end position="248"/>
    </location>
    <ligand>
        <name>substrate</name>
    </ligand>
</feature>
<dbReference type="EMBL" id="UZAN01043574">
    <property type="protein sequence ID" value="VDP78691.1"/>
    <property type="molecule type" value="Genomic_DNA"/>
</dbReference>
<dbReference type="InterPro" id="IPR030564">
    <property type="entry name" value="Myotubularin"/>
</dbReference>
<feature type="domain" description="Myotubularin phosphatase" evidence="4">
    <location>
        <begin position="85"/>
        <end position="498"/>
    </location>
</feature>
<dbReference type="GO" id="GO:0004438">
    <property type="term" value="F:phosphatidylinositol-3-phosphate phosphatase activity"/>
    <property type="evidence" value="ECO:0007669"/>
    <property type="project" value="TreeGrafter"/>
</dbReference>
<evidence type="ECO:0000256" key="3">
    <source>
        <dbReference type="PIRSR" id="PIRSR630564-2"/>
    </source>
</evidence>